<organism evidence="1 2">
    <name type="scientific">Peronosclerospora sorghi</name>
    <dbReference type="NCBI Taxonomy" id="230839"/>
    <lineage>
        <taxon>Eukaryota</taxon>
        <taxon>Sar</taxon>
        <taxon>Stramenopiles</taxon>
        <taxon>Oomycota</taxon>
        <taxon>Peronosporomycetes</taxon>
        <taxon>Peronosporales</taxon>
        <taxon>Peronosporaceae</taxon>
        <taxon>Peronosclerospora</taxon>
    </lineage>
</organism>
<evidence type="ECO:0000313" key="1">
    <source>
        <dbReference type="EMBL" id="KAI9906462.1"/>
    </source>
</evidence>
<keyword evidence="2" id="KW-1185">Reference proteome</keyword>
<dbReference type="EMBL" id="CM047587">
    <property type="protein sequence ID" value="KAI9906462.1"/>
    <property type="molecule type" value="Genomic_DNA"/>
</dbReference>
<dbReference type="Proteomes" id="UP001163321">
    <property type="component" value="Chromosome 8"/>
</dbReference>
<comment type="caution">
    <text evidence="1">The sequence shown here is derived from an EMBL/GenBank/DDBJ whole genome shotgun (WGS) entry which is preliminary data.</text>
</comment>
<evidence type="ECO:0000313" key="2">
    <source>
        <dbReference type="Proteomes" id="UP001163321"/>
    </source>
</evidence>
<gene>
    <name evidence="1" type="ORF">PsorP6_004758</name>
</gene>
<accession>A0ACC0VJS2</accession>
<reference evidence="1 2" key="1">
    <citation type="journal article" date="2022" name="bioRxiv">
        <title>The genome of the oomycete Peronosclerospora sorghi, a cosmopolitan pathogen of maize and sorghum, is inflated with dispersed pseudogenes.</title>
        <authorList>
            <person name="Fletcher K."/>
            <person name="Martin F."/>
            <person name="Isakeit T."/>
            <person name="Cavanaugh K."/>
            <person name="Magill C."/>
            <person name="Michelmore R."/>
        </authorList>
    </citation>
    <scope>NUCLEOTIDE SEQUENCE [LARGE SCALE GENOMIC DNA]</scope>
    <source>
        <strain evidence="1">P6</strain>
    </source>
</reference>
<sequence>MIDSRDCFQNSSPVGVMILARGDLNINDGEFTPGIKIPNCRRYLNVYHPIDPIAYRIEPLIKQEMHDKEPVQLMQYSAAKDQTFGQLQEVWESLTSPVHGFPYRHDYVMRRRKREQGMMEVAFAAASHSSYWMSDDVVLFALMHLCQPVVNVLHRYMSARVPLPKMVRNIVELTPHAKILLSSTALVRDPCTGLSREQIILIDKDRLFFLSRLSEVACRQKWRLQLNPATSVVYGDDPFTMKIVSNNLPASESPALPALNNAINYGDHIFKAPSTPERNAWMEAINKTIAGIAENLDADQETTNLVDLPTGKSIDYFNATKAGFLKEKTANGWYDSWNDRWLVLQENRLSCYENSPKLDFVNQFPLRKTKAFCYEREYHIRVVARRGSACEMRVQSQESFNRWVEVFERIPCVEIFHHKDLLENSPSSVLIMTDSSRKSFGGAQNTSNAGEWLKTKIEGYQINLDENDQEYAAFVIQVASSSAGTSVVQRRYSEFAKLHRQLRKMFQHEQIPTLPSTRMWNKFEPNYLKQKAIALHGYLNEVCKRCANTRAQPLLLEFLELAAPDLKESEASLAEGVEENS</sequence>
<protein>
    <submittedName>
        <fullName evidence="1">Uncharacterized protein</fullName>
    </submittedName>
</protein>
<proteinExistence type="predicted"/>
<name>A0ACC0VJS2_9STRA</name>